<dbReference type="InterPro" id="IPR006139">
    <property type="entry name" value="D-isomer_2_OHA_DH_cat_dom"/>
</dbReference>
<feature type="domain" description="D-isomer specific 2-hydroxyacid dehydrogenase catalytic" evidence="4">
    <location>
        <begin position="22"/>
        <end position="305"/>
    </location>
</feature>
<reference evidence="6 7" key="1">
    <citation type="submission" date="2018-04" db="EMBL/GenBank/DDBJ databases">
        <title>Genomic Encyclopedia of Type Strains, Phase IV (KMG-IV): sequencing the most valuable type-strain genomes for metagenomic binning, comparative biology and taxonomic classification.</title>
        <authorList>
            <person name="Goeker M."/>
        </authorList>
    </citation>
    <scope>NUCLEOTIDE SEQUENCE [LARGE SCALE GENOMIC DNA]</scope>
    <source>
        <strain evidence="6 7">DSM 28520</strain>
    </source>
</reference>
<dbReference type="FunFam" id="3.40.50.720:FF:000492">
    <property type="entry name" value="D3-phosphoglycerate dehydrogenase, putative"/>
    <property type="match status" value="1"/>
</dbReference>
<dbReference type="PROSITE" id="PS00065">
    <property type="entry name" value="D_2_HYDROXYACID_DH_1"/>
    <property type="match status" value="1"/>
</dbReference>
<feature type="domain" description="D-isomer specific 2-hydroxyacid dehydrogenase NAD-binding" evidence="5">
    <location>
        <begin position="125"/>
        <end position="250"/>
    </location>
</feature>
<evidence type="ECO:0000256" key="3">
    <source>
        <dbReference type="RuleBase" id="RU003719"/>
    </source>
</evidence>
<evidence type="ECO:0000256" key="2">
    <source>
        <dbReference type="ARBA" id="ARBA00023027"/>
    </source>
</evidence>
<evidence type="ECO:0000259" key="5">
    <source>
        <dbReference type="Pfam" id="PF02826"/>
    </source>
</evidence>
<dbReference type="InterPro" id="IPR006140">
    <property type="entry name" value="D-isomer_DH_NAD-bd"/>
</dbReference>
<dbReference type="Gene3D" id="3.40.50.720">
    <property type="entry name" value="NAD(P)-binding Rossmann-like Domain"/>
    <property type="match status" value="2"/>
</dbReference>
<keyword evidence="7" id="KW-1185">Reference proteome</keyword>
<dbReference type="GO" id="GO:0016616">
    <property type="term" value="F:oxidoreductase activity, acting on the CH-OH group of donors, NAD or NADP as acceptor"/>
    <property type="evidence" value="ECO:0007669"/>
    <property type="project" value="InterPro"/>
</dbReference>
<dbReference type="GeneID" id="94549982"/>
<dbReference type="Pfam" id="PF02826">
    <property type="entry name" value="2-Hacid_dh_C"/>
    <property type="match status" value="1"/>
</dbReference>
<evidence type="ECO:0000313" key="7">
    <source>
        <dbReference type="Proteomes" id="UP000245462"/>
    </source>
</evidence>
<evidence type="ECO:0000313" key="6">
    <source>
        <dbReference type="EMBL" id="PVZ14044.1"/>
    </source>
</evidence>
<name>A0A2U1FPG6_9PORP</name>
<dbReference type="SUPFAM" id="SSF52283">
    <property type="entry name" value="Formate/glycerate dehydrogenase catalytic domain-like"/>
    <property type="match status" value="1"/>
</dbReference>
<dbReference type="InterPro" id="IPR036291">
    <property type="entry name" value="NAD(P)-bd_dom_sf"/>
</dbReference>
<dbReference type="GO" id="GO:0051287">
    <property type="term" value="F:NAD binding"/>
    <property type="evidence" value="ECO:0007669"/>
    <property type="project" value="InterPro"/>
</dbReference>
<dbReference type="OrthoDB" id="9777288at2"/>
<keyword evidence="1 3" id="KW-0560">Oxidoreductase</keyword>
<dbReference type="EMBL" id="QEKY01000002">
    <property type="protein sequence ID" value="PVZ14044.1"/>
    <property type="molecule type" value="Genomic_DNA"/>
</dbReference>
<evidence type="ECO:0000259" key="4">
    <source>
        <dbReference type="Pfam" id="PF00389"/>
    </source>
</evidence>
<dbReference type="RefSeq" id="WP_116678535.1">
    <property type="nucleotide sequence ID" value="NZ_JBGXZY010000047.1"/>
</dbReference>
<dbReference type="Pfam" id="PF00389">
    <property type="entry name" value="2-Hacid_dh"/>
    <property type="match status" value="1"/>
</dbReference>
<accession>A0A2U1FPG6</accession>
<organism evidence="6 7">
    <name type="scientific">Porphyromonas loveana</name>
    <dbReference type="NCBI Taxonomy" id="1884669"/>
    <lineage>
        <taxon>Bacteria</taxon>
        <taxon>Pseudomonadati</taxon>
        <taxon>Bacteroidota</taxon>
        <taxon>Bacteroidia</taxon>
        <taxon>Bacteroidales</taxon>
        <taxon>Porphyromonadaceae</taxon>
        <taxon>Porphyromonas</taxon>
    </lineage>
</organism>
<dbReference type="CDD" id="cd12174">
    <property type="entry name" value="PGDH_like_3"/>
    <property type="match status" value="1"/>
</dbReference>
<comment type="similarity">
    <text evidence="3">Belongs to the D-isomer specific 2-hydroxyacid dehydrogenase family.</text>
</comment>
<evidence type="ECO:0000256" key="1">
    <source>
        <dbReference type="ARBA" id="ARBA00023002"/>
    </source>
</evidence>
<dbReference type="SUPFAM" id="SSF51735">
    <property type="entry name" value="NAD(P)-binding Rossmann-fold domains"/>
    <property type="match status" value="1"/>
</dbReference>
<dbReference type="AlphaFoldDB" id="A0A2U1FPG6"/>
<comment type="caution">
    <text evidence="6">The sequence shown here is derived from an EMBL/GenBank/DDBJ whole genome shotgun (WGS) entry which is preliminary data.</text>
</comment>
<keyword evidence="2" id="KW-0520">NAD</keyword>
<gene>
    <name evidence="6" type="ORF">C7382_10288</name>
</gene>
<dbReference type="InterPro" id="IPR029752">
    <property type="entry name" value="D-isomer_DH_CS1"/>
</dbReference>
<sequence length="306" mass="33154">MTKVLVATDKPFAKVAVDGIKRIIEEAGFELVLLEKYTEKKQLLDAVKDANAIIIRSDIIDAEVLDAAKELKIVVRAGAGYDNVDLAAATAHNVCVMNTPGQNSNAVAELVLGMLVYLNRNLFNGTSGAELMGKKLGILAYGNVGRNVARIAKGFGMDVYAYDQFVSAANIEKEGVKPVASRDALFETCDIVSLHIPKTPETVKSINAELLAKMPKGGCLINTARQEVIDEESICKFMAERTDFKYATDIKPANDAEMAKFEGRYFATPKKMGAQTAEANINAGLAAANQIVDFIKNGNEKFRVNK</sequence>
<dbReference type="Proteomes" id="UP000245462">
    <property type="component" value="Unassembled WGS sequence"/>
</dbReference>
<dbReference type="PANTHER" id="PTHR42938">
    <property type="entry name" value="FORMATE DEHYDROGENASE 1"/>
    <property type="match status" value="1"/>
</dbReference>
<protein>
    <submittedName>
        <fullName evidence="6">D-3-phosphoglycerate dehydrogenase</fullName>
    </submittedName>
</protein>
<proteinExistence type="inferred from homology"/>
<dbReference type="PANTHER" id="PTHR42938:SF47">
    <property type="entry name" value="HYDROXYPYRUVATE REDUCTASE"/>
    <property type="match status" value="1"/>
</dbReference>